<gene>
    <name evidence="2" type="ORF">BN990_03674</name>
</gene>
<reference evidence="2 3" key="1">
    <citation type="submission" date="2014-03" db="EMBL/GenBank/DDBJ databases">
        <authorList>
            <person name="Urmite Genomes U."/>
        </authorList>
    </citation>
    <scope>NUCLEOTIDE SEQUENCE [LARGE SCALE GENOMIC DNA]</scope>
    <source>
        <strain evidence="2 3">Vm-5</strain>
    </source>
</reference>
<keyword evidence="1" id="KW-1133">Transmembrane helix</keyword>
<sequence>MKRIFRPFWSYDVKRTESWLNNKALSGYQLTEIHPSKGLFLFEAGNDPQSIHYHIGYAKSEVHSLPASISHDGWKEVCCQGNWFILSNEKPAVQLKCYPIREGIIKRNRNLLYVHGVLSVYIILTALLFLILGATTVLFYGGALSFNPFSLWITILIIGSILLIVAPFLTVRLYKANKQFW</sequence>
<dbReference type="Proteomes" id="UP000028875">
    <property type="component" value="Unassembled WGS sequence"/>
</dbReference>
<keyword evidence="1" id="KW-0812">Transmembrane</keyword>
<dbReference type="EMBL" id="CCDP010000002">
    <property type="protein sequence ID" value="CDQ41312.1"/>
    <property type="molecule type" value="Genomic_DNA"/>
</dbReference>
<organism evidence="2 3">
    <name type="scientific">Virgibacillus massiliensis</name>
    <dbReference type="NCBI Taxonomy" id="1462526"/>
    <lineage>
        <taxon>Bacteria</taxon>
        <taxon>Bacillati</taxon>
        <taxon>Bacillota</taxon>
        <taxon>Bacilli</taxon>
        <taxon>Bacillales</taxon>
        <taxon>Bacillaceae</taxon>
        <taxon>Virgibacillus</taxon>
    </lineage>
</organism>
<accession>A0A024QGE0</accession>
<dbReference type="AlphaFoldDB" id="A0A024QGE0"/>
<name>A0A024QGE0_9BACI</name>
<evidence type="ECO:0000313" key="2">
    <source>
        <dbReference type="EMBL" id="CDQ41312.1"/>
    </source>
</evidence>
<dbReference type="RefSeq" id="WP_021290424.1">
    <property type="nucleotide sequence ID" value="NZ_BNER01000009.1"/>
</dbReference>
<dbReference type="STRING" id="1462526.BN990_03674"/>
<protein>
    <recommendedName>
        <fullName evidence="4">DUF2812 domain-containing protein</fullName>
    </recommendedName>
</protein>
<proteinExistence type="predicted"/>
<feature type="transmembrane region" description="Helical" evidence="1">
    <location>
        <begin position="149"/>
        <end position="171"/>
    </location>
</feature>
<feature type="transmembrane region" description="Helical" evidence="1">
    <location>
        <begin position="111"/>
        <end position="143"/>
    </location>
</feature>
<comment type="caution">
    <text evidence="2">The sequence shown here is derived from an EMBL/GenBank/DDBJ whole genome shotgun (WGS) entry which is preliminary data.</text>
</comment>
<keyword evidence="3" id="KW-1185">Reference proteome</keyword>
<keyword evidence="1" id="KW-0472">Membrane</keyword>
<evidence type="ECO:0000313" key="3">
    <source>
        <dbReference type="Proteomes" id="UP000028875"/>
    </source>
</evidence>
<evidence type="ECO:0008006" key="4">
    <source>
        <dbReference type="Google" id="ProtNLM"/>
    </source>
</evidence>
<evidence type="ECO:0000256" key="1">
    <source>
        <dbReference type="SAM" id="Phobius"/>
    </source>
</evidence>
<dbReference type="OrthoDB" id="8230517at2"/>
<dbReference type="eggNOG" id="ENOG50311MV">
    <property type="taxonomic scope" value="Bacteria"/>
</dbReference>
<reference evidence="3" key="2">
    <citation type="submission" date="2014-05" db="EMBL/GenBank/DDBJ databases">
        <title>Draft genome sequence of Virgibacillus massiliensis Vm-5.</title>
        <authorList>
            <person name="Khelaifia S."/>
            <person name="Croce O."/>
            <person name="Lagier J.C."/>
            <person name="Raoult D."/>
        </authorList>
    </citation>
    <scope>NUCLEOTIDE SEQUENCE [LARGE SCALE GENOMIC DNA]</scope>
    <source>
        <strain evidence="3">Vm-5</strain>
    </source>
</reference>
<dbReference type="Pfam" id="PF11193">
    <property type="entry name" value="DUF2812"/>
    <property type="match status" value="1"/>
</dbReference>
<dbReference type="InterPro" id="IPR021359">
    <property type="entry name" value="DUF2812"/>
</dbReference>